<evidence type="ECO:0000313" key="1">
    <source>
        <dbReference type="EMBL" id="KAI8431960.1"/>
    </source>
</evidence>
<proteinExistence type="predicted"/>
<reference evidence="1 2" key="1">
    <citation type="journal article" date="2022" name="Genome Biol. Evol.">
        <title>The Spruce Budworm Genome: Reconstructing the Evolutionary History of Antifreeze Proteins.</title>
        <authorList>
            <person name="Beliveau C."/>
            <person name="Gagne P."/>
            <person name="Picq S."/>
            <person name="Vernygora O."/>
            <person name="Keeling C.I."/>
            <person name="Pinkney K."/>
            <person name="Doucet D."/>
            <person name="Wen F."/>
            <person name="Johnston J.S."/>
            <person name="Maaroufi H."/>
            <person name="Boyle B."/>
            <person name="Laroche J."/>
            <person name="Dewar K."/>
            <person name="Juretic N."/>
            <person name="Blackburn G."/>
            <person name="Nisole A."/>
            <person name="Brunet B."/>
            <person name="Brandao M."/>
            <person name="Lumley L."/>
            <person name="Duan J."/>
            <person name="Quan G."/>
            <person name="Lucarotti C.J."/>
            <person name="Roe A.D."/>
            <person name="Sperling F.A.H."/>
            <person name="Levesque R.C."/>
            <person name="Cusson M."/>
        </authorList>
    </citation>
    <scope>NUCLEOTIDE SEQUENCE [LARGE SCALE GENOMIC DNA]</scope>
    <source>
        <strain evidence="1">Glfc:IPQL:Cfum</strain>
    </source>
</reference>
<name>A0ACC0K739_CHOFU</name>
<gene>
    <name evidence="1" type="ORF">MSG28_004493</name>
</gene>
<sequence>MACVAIGCKSRMGVLTESDQRISFHRFPKEPDLRNKWKQNVNRESWTPSPYSRLCSLHFHKSCYRKGFQTKVLHSDAVPTIFTHVPTSLQKGKFKRPRSTRLELCTPSTSMKSHEDELSELKVHGKLTRRYPQRMVSQPDLQPQWSKRLNCDQIAVTATILESFSFALVHPQEDGHGMDMLSINIHCVKLTKRAKYGETL</sequence>
<protein>
    <submittedName>
        <fullName evidence="1">Uncharacterized protein</fullName>
    </submittedName>
</protein>
<evidence type="ECO:0000313" key="2">
    <source>
        <dbReference type="Proteomes" id="UP001064048"/>
    </source>
</evidence>
<organism evidence="1 2">
    <name type="scientific">Choristoneura fumiferana</name>
    <name type="common">Spruce budworm moth</name>
    <name type="synonym">Archips fumiferana</name>
    <dbReference type="NCBI Taxonomy" id="7141"/>
    <lineage>
        <taxon>Eukaryota</taxon>
        <taxon>Metazoa</taxon>
        <taxon>Ecdysozoa</taxon>
        <taxon>Arthropoda</taxon>
        <taxon>Hexapoda</taxon>
        <taxon>Insecta</taxon>
        <taxon>Pterygota</taxon>
        <taxon>Neoptera</taxon>
        <taxon>Endopterygota</taxon>
        <taxon>Lepidoptera</taxon>
        <taxon>Glossata</taxon>
        <taxon>Ditrysia</taxon>
        <taxon>Tortricoidea</taxon>
        <taxon>Tortricidae</taxon>
        <taxon>Tortricinae</taxon>
        <taxon>Choristoneura</taxon>
    </lineage>
</organism>
<keyword evidence="2" id="KW-1185">Reference proteome</keyword>
<dbReference type="Proteomes" id="UP001064048">
    <property type="component" value="Chromosome 7"/>
</dbReference>
<dbReference type="EMBL" id="CM046107">
    <property type="protein sequence ID" value="KAI8431960.1"/>
    <property type="molecule type" value="Genomic_DNA"/>
</dbReference>
<accession>A0ACC0K739</accession>
<comment type="caution">
    <text evidence="1">The sequence shown here is derived from an EMBL/GenBank/DDBJ whole genome shotgun (WGS) entry which is preliminary data.</text>
</comment>